<name>A0ABU3TKQ6_9BACT</name>
<keyword evidence="2" id="KW-1185">Reference proteome</keyword>
<organism evidence="1 2">
    <name type="scientific">Hymenobacter endophyticus</name>
    <dbReference type="NCBI Taxonomy" id="3076335"/>
    <lineage>
        <taxon>Bacteria</taxon>
        <taxon>Pseudomonadati</taxon>
        <taxon>Bacteroidota</taxon>
        <taxon>Cytophagia</taxon>
        <taxon>Cytophagales</taxon>
        <taxon>Hymenobacteraceae</taxon>
        <taxon>Hymenobacter</taxon>
    </lineage>
</organism>
<dbReference type="EMBL" id="JAWDJT010000010">
    <property type="protein sequence ID" value="MDU0371805.1"/>
    <property type="molecule type" value="Genomic_DNA"/>
</dbReference>
<dbReference type="Proteomes" id="UP001250698">
    <property type="component" value="Unassembled WGS sequence"/>
</dbReference>
<dbReference type="Pfam" id="PF13376">
    <property type="entry name" value="OmdA"/>
    <property type="match status" value="1"/>
</dbReference>
<comment type="caution">
    <text evidence="1">The sequence shown here is derived from an EMBL/GenBank/DDBJ whole genome shotgun (WGS) entry which is preliminary data.</text>
</comment>
<gene>
    <name evidence="1" type="ORF">ROI90_15480</name>
</gene>
<accession>A0ABU3TKQ6</accession>
<evidence type="ECO:0000313" key="1">
    <source>
        <dbReference type="EMBL" id="MDU0371805.1"/>
    </source>
</evidence>
<reference evidence="1 2" key="1">
    <citation type="submission" date="2023-10" db="EMBL/GenBank/DDBJ databases">
        <title>Hymenobacter endophyticus sp. nov., an isolate from the leaf tissues of wheat.</title>
        <authorList>
            <person name="Dai Y."/>
        </authorList>
    </citation>
    <scope>NUCLEOTIDE SEQUENCE [LARGE SCALE GENOMIC DNA]</scope>
    <source>
        <strain evidence="1 2">ZK17L-C2</strain>
    </source>
</reference>
<sequence length="192" mass="21457">MARKLDTLPVLDAPTRAQWRIWLMAHHTQPDGIWLTLYKKAQGPGYLNYAEAVEEALCFGWIDSVPRKGDALCYQQYFSPRKPGSVWSGLNKRRIAALQAAGQLHPAGVAKIEMAQQDGSWAILDAVDALELPPDLAAAFAEHAAAHQNFQAFPPSTRKQILQQLIAVKRPETRQQRIARIIEKAARNERAV</sequence>
<protein>
    <submittedName>
        <fullName evidence="1">YdeI/OmpD-associated family protein</fullName>
    </submittedName>
</protein>
<dbReference type="RefSeq" id="WP_315999264.1">
    <property type="nucleotide sequence ID" value="NZ_JAWDJT010000010.1"/>
</dbReference>
<proteinExistence type="predicted"/>
<evidence type="ECO:0000313" key="2">
    <source>
        <dbReference type="Proteomes" id="UP001250698"/>
    </source>
</evidence>